<protein>
    <recommendedName>
        <fullName evidence="9">C2H2-type domain-containing protein</fullName>
    </recommendedName>
</protein>
<keyword evidence="11" id="KW-1185">Reference proteome</keyword>
<feature type="compositionally biased region" description="Basic and acidic residues" evidence="8">
    <location>
        <begin position="646"/>
        <end position="655"/>
    </location>
</feature>
<feature type="domain" description="C2H2-type" evidence="9">
    <location>
        <begin position="613"/>
        <end position="640"/>
    </location>
</feature>
<keyword evidence="1" id="KW-0479">Metal-binding</keyword>
<keyword evidence="6" id="KW-0804">Transcription</keyword>
<keyword evidence="3 7" id="KW-0863">Zinc-finger</keyword>
<feature type="compositionally biased region" description="Basic and acidic residues" evidence="8">
    <location>
        <begin position="371"/>
        <end position="389"/>
    </location>
</feature>
<dbReference type="EMBL" id="WHWC01000013">
    <property type="protein sequence ID" value="KAG8371047.1"/>
    <property type="molecule type" value="Genomic_DNA"/>
</dbReference>
<name>A0AAV6WRY8_9LAMI</name>
<dbReference type="InterPro" id="IPR013087">
    <property type="entry name" value="Znf_C2H2_type"/>
</dbReference>
<evidence type="ECO:0000256" key="5">
    <source>
        <dbReference type="ARBA" id="ARBA00023015"/>
    </source>
</evidence>
<feature type="domain" description="C2H2-type" evidence="9">
    <location>
        <begin position="118"/>
        <end position="140"/>
    </location>
</feature>
<feature type="domain" description="C2H2-type" evidence="9">
    <location>
        <begin position="554"/>
        <end position="581"/>
    </location>
</feature>
<reference evidence="10" key="1">
    <citation type="submission" date="2019-10" db="EMBL/GenBank/DDBJ databases">
        <authorList>
            <person name="Zhang R."/>
            <person name="Pan Y."/>
            <person name="Wang J."/>
            <person name="Ma R."/>
            <person name="Yu S."/>
        </authorList>
    </citation>
    <scope>NUCLEOTIDE SEQUENCE</scope>
    <source>
        <strain evidence="10">LA-IB0</strain>
        <tissue evidence="10">Leaf</tissue>
    </source>
</reference>
<feature type="region of interest" description="Disordered" evidence="8">
    <location>
        <begin position="1"/>
        <end position="58"/>
    </location>
</feature>
<feature type="region of interest" description="Disordered" evidence="8">
    <location>
        <begin position="337"/>
        <end position="389"/>
    </location>
</feature>
<dbReference type="InterPro" id="IPR044653">
    <property type="entry name" value="AZF1/2/3-like"/>
</dbReference>
<keyword evidence="4" id="KW-0862">Zinc</keyword>
<dbReference type="PANTHER" id="PTHR45988">
    <property type="entry name" value="C2H2 TYPE ZINC FINGER TRANSCRIPTION FACTOR FAMILY-RELATED"/>
    <property type="match status" value="1"/>
</dbReference>
<evidence type="ECO:0000256" key="3">
    <source>
        <dbReference type="ARBA" id="ARBA00022771"/>
    </source>
</evidence>
<evidence type="ECO:0000256" key="8">
    <source>
        <dbReference type="SAM" id="MobiDB-lite"/>
    </source>
</evidence>
<feature type="compositionally biased region" description="Basic and acidic residues" evidence="8">
    <location>
        <begin position="1"/>
        <end position="10"/>
    </location>
</feature>
<dbReference type="Proteomes" id="UP000826271">
    <property type="component" value="Unassembled WGS sequence"/>
</dbReference>
<evidence type="ECO:0000259" key="9">
    <source>
        <dbReference type="PROSITE" id="PS50157"/>
    </source>
</evidence>
<gene>
    <name evidence="10" type="ORF">BUALT_Bualt13G0046300</name>
</gene>
<evidence type="ECO:0000256" key="6">
    <source>
        <dbReference type="ARBA" id="ARBA00023163"/>
    </source>
</evidence>
<feature type="region of interest" description="Disordered" evidence="8">
    <location>
        <begin position="568"/>
        <end position="609"/>
    </location>
</feature>
<dbReference type="GO" id="GO:0008270">
    <property type="term" value="F:zinc ion binding"/>
    <property type="evidence" value="ECO:0007669"/>
    <property type="project" value="UniProtKB-KW"/>
</dbReference>
<dbReference type="SUPFAM" id="SSF57667">
    <property type="entry name" value="beta-beta-alpha zinc fingers"/>
    <property type="match status" value="2"/>
</dbReference>
<proteinExistence type="predicted"/>
<feature type="region of interest" description="Disordered" evidence="8">
    <location>
        <begin position="434"/>
        <end position="461"/>
    </location>
</feature>
<evidence type="ECO:0000256" key="4">
    <source>
        <dbReference type="ARBA" id="ARBA00022833"/>
    </source>
</evidence>
<feature type="compositionally biased region" description="Basic and acidic residues" evidence="8">
    <location>
        <begin position="536"/>
        <end position="551"/>
    </location>
</feature>
<feature type="region of interest" description="Disordered" evidence="8">
    <location>
        <begin position="629"/>
        <end position="676"/>
    </location>
</feature>
<dbReference type="GO" id="GO:0003700">
    <property type="term" value="F:DNA-binding transcription factor activity"/>
    <property type="evidence" value="ECO:0007669"/>
    <property type="project" value="InterPro"/>
</dbReference>
<evidence type="ECO:0000313" key="11">
    <source>
        <dbReference type="Proteomes" id="UP000826271"/>
    </source>
</evidence>
<evidence type="ECO:0000256" key="1">
    <source>
        <dbReference type="ARBA" id="ARBA00022723"/>
    </source>
</evidence>
<comment type="caution">
    <text evidence="10">The sequence shown here is derived from an EMBL/GenBank/DDBJ whole genome shotgun (WGS) entry which is preliminary data.</text>
</comment>
<dbReference type="Gene3D" id="3.30.160.60">
    <property type="entry name" value="Classic Zinc Finger"/>
    <property type="match status" value="2"/>
</dbReference>
<evidence type="ECO:0000313" key="10">
    <source>
        <dbReference type="EMBL" id="KAG8371047.1"/>
    </source>
</evidence>
<evidence type="ECO:0000256" key="2">
    <source>
        <dbReference type="ARBA" id="ARBA00022737"/>
    </source>
</evidence>
<feature type="region of interest" description="Disordered" evidence="8">
    <location>
        <begin position="527"/>
        <end position="551"/>
    </location>
</feature>
<dbReference type="SMART" id="SM00355">
    <property type="entry name" value="ZnF_C2H2"/>
    <property type="match status" value="4"/>
</dbReference>
<keyword evidence="5" id="KW-0805">Transcription regulation</keyword>
<dbReference type="PANTHER" id="PTHR45988:SF18">
    <property type="entry name" value="C2H2-TYPE ZINC FINGER FAMILY PROTEIN"/>
    <property type="match status" value="1"/>
</dbReference>
<feature type="domain" description="C2H2-type" evidence="9">
    <location>
        <begin position="61"/>
        <end position="89"/>
    </location>
</feature>
<feature type="compositionally biased region" description="Acidic residues" evidence="8">
    <location>
        <begin position="434"/>
        <end position="451"/>
    </location>
</feature>
<dbReference type="GO" id="GO:0005634">
    <property type="term" value="C:nucleus"/>
    <property type="evidence" value="ECO:0007669"/>
    <property type="project" value="TreeGrafter"/>
</dbReference>
<dbReference type="PROSITE" id="PS00028">
    <property type="entry name" value="ZINC_FINGER_C2H2_1"/>
    <property type="match status" value="4"/>
</dbReference>
<dbReference type="PROSITE" id="PS50157">
    <property type="entry name" value="ZINC_FINGER_C2H2_2"/>
    <property type="match status" value="4"/>
</dbReference>
<organism evidence="10 11">
    <name type="scientific">Buddleja alternifolia</name>
    <dbReference type="NCBI Taxonomy" id="168488"/>
    <lineage>
        <taxon>Eukaryota</taxon>
        <taxon>Viridiplantae</taxon>
        <taxon>Streptophyta</taxon>
        <taxon>Embryophyta</taxon>
        <taxon>Tracheophyta</taxon>
        <taxon>Spermatophyta</taxon>
        <taxon>Magnoliopsida</taxon>
        <taxon>eudicotyledons</taxon>
        <taxon>Gunneridae</taxon>
        <taxon>Pentapetalae</taxon>
        <taxon>asterids</taxon>
        <taxon>lamiids</taxon>
        <taxon>Lamiales</taxon>
        <taxon>Scrophulariaceae</taxon>
        <taxon>Buddlejeae</taxon>
        <taxon>Buddleja</taxon>
    </lineage>
</organism>
<dbReference type="AlphaFoldDB" id="A0AAV6WRY8"/>
<sequence length="676" mass="74617">MADQQKRDEPAGSPPPPYLSADGRLVVKLKLPKVSEEEDDSGADVSPPPPEIYPAGEIKNHQCTECNKSFSSGKALGGHMSSAHVQANKDHSLKKLKSKMKRYSGSGSGSGSGYVRELICRICGKDFPSRKSLFGHMRCHPERDWRGMDPPSSPGLKINSPEASMGPEIDNVGPEEGFEVNEIDVGPAREDLSKSLSGWAQTAKRGRQVMSSSLSSRSRSDNEAIDVFYKLLQLLKDKKDEGVEGLSSNSMTVQGDNVSEVGVVESKKRKRDSSLRICEPEDNIDSNFLSKDNESNSTINNDLMNVEQLEGIKSGVQHELLMNGDKLKGAKCNTEIQENRATGGGAESRTGSKNGGEKRHMDTQENPFRGGRMETQENPRSEGRVKYRSEKGKAKCLTGNENDLHLEEEGRACTSFEKGKAKCHTSIRKDEELEEGEIEVEKDEELEEGEIEVQKDEQLEGEIEEGEIEQLEGEIEVQKYAQRKPLLLGGMAKCHTGTHNNPCEGGAKCGSSGQTMKNMFEQRAKCRTRTQNTEKMPPRDSKSSEASEDDQGKHICDICNRSFTTHQALGGHRSSHNKFKINIVNTNKDSRDKSSRRSPSQRAPTNDEENSLHLCNICNKNFPSGRALGGHKRCHADQGPGPCSSHGKDEKDTETAQKVLLFDLNKMPDEKDEDVQ</sequence>
<keyword evidence="2" id="KW-0677">Repeat</keyword>
<dbReference type="InterPro" id="IPR036236">
    <property type="entry name" value="Znf_C2H2_sf"/>
</dbReference>
<dbReference type="GO" id="GO:0000976">
    <property type="term" value="F:transcription cis-regulatory region binding"/>
    <property type="evidence" value="ECO:0007669"/>
    <property type="project" value="TreeGrafter"/>
</dbReference>
<dbReference type="Pfam" id="PF13912">
    <property type="entry name" value="zf-C2H2_6"/>
    <property type="match status" value="4"/>
</dbReference>
<evidence type="ECO:0000256" key="7">
    <source>
        <dbReference type="PROSITE-ProRule" id="PRU00042"/>
    </source>
</evidence>
<accession>A0AAV6WRY8</accession>
<feature type="region of interest" description="Disordered" evidence="8">
    <location>
        <begin position="77"/>
        <end position="109"/>
    </location>
</feature>